<dbReference type="Pfam" id="PF03392">
    <property type="entry name" value="OS-D"/>
    <property type="match status" value="1"/>
</dbReference>
<dbReference type="AlphaFoldDB" id="A0A8K0P1I5"/>
<keyword evidence="1" id="KW-0732">Signal</keyword>
<name>A0A8K0P1I5_LADFU</name>
<feature type="chain" id="PRO_5035435720" evidence="1">
    <location>
        <begin position="23"/>
        <end position="129"/>
    </location>
</feature>
<dbReference type="SUPFAM" id="SSF100910">
    <property type="entry name" value="Chemosensory protein Csp2"/>
    <property type="match status" value="1"/>
</dbReference>
<gene>
    <name evidence="2" type="ORF">J437_LFUL009409</name>
</gene>
<dbReference type="OrthoDB" id="6625994at2759"/>
<protein>
    <submittedName>
        <fullName evidence="2">Uncharacterized protein</fullName>
    </submittedName>
</protein>
<dbReference type="InterPro" id="IPR036682">
    <property type="entry name" value="OS_D_A10/PebIII_sf"/>
</dbReference>
<proteinExistence type="predicted"/>
<reference evidence="2" key="1">
    <citation type="submission" date="2013-04" db="EMBL/GenBank/DDBJ databases">
        <authorList>
            <person name="Qu J."/>
            <person name="Murali S.C."/>
            <person name="Bandaranaike D."/>
            <person name="Bellair M."/>
            <person name="Blankenburg K."/>
            <person name="Chao H."/>
            <person name="Dinh H."/>
            <person name="Doddapaneni H."/>
            <person name="Downs B."/>
            <person name="Dugan-Rocha S."/>
            <person name="Elkadiri S."/>
            <person name="Gnanaolivu R.D."/>
            <person name="Hernandez B."/>
            <person name="Javaid M."/>
            <person name="Jayaseelan J.C."/>
            <person name="Lee S."/>
            <person name="Li M."/>
            <person name="Ming W."/>
            <person name="Munidasa M."/>
            <person name="Muniz J."/>
            <person name="Nguyen L."/>
            <person name="Ongeri F."/>
            <person name="Osuji N."/>
            <person name="Pu L.-L."/>
            <person name="Puazo M."/>
            <person name="Qu C."/>
            <person name="Quiroz J."/>
            <person name="Raj R."/>
            <person name="Weissenberger G."/>
            <person name="Xin Y."/>
            <person name="Zou X."/>
            <person name="Han Y."/>
            <person name="Richards S."/>
            <person name="Worley K."/>
            <person name="Muzny D."/>
            <person name="Gibbs R."/>
        </authorList>
    </citation>
    <scope>NUCLEOTIDE SEQUENCE</scope>
    <source>
        <strain evidence="2">Sampled in the wild</strain>
    </source>
</reference>
<evidence type="ECO:0000313" key="2">
    <source>
        <dbReference type="EMBL" id="KAG8232310.1"/>
    </source>
</evidence>
<dbReference type="EMBL" id="KZ308611">
    <property type="protein sequence ID" value="KAG8232310.1"/>
    <property type="molecule type" value="Genomic_DNA"/>
</dbReference>
<dbReference type="Gene3D" id="1.10.2080.10">
    <property type="entry name" value="Insect odorant-binding protein A10/Ejaculatory bulb-specific protein 3"/>
    <property type="match status" value="1"/>
</dbReference>
<accession>A0A8K0P1I5</accession>
<dbReference type="Proteomes" id="UP000792457">
    <property type="component" value="Unassembled WGS sequence"/>
</dbReference>
<evidence type="ECO:0000256" key="1">
    <source>
        <dbReference type="SAM" id="SignalP"/>
    </source>
</evidence>
<sequence length="129" mass="14920">MAYGRLCLAALLVFLVVGAVLSDTPPKYTNKYDNVDVDRILNNARILNNYIKCLMEEGPCTAEGRELKRTLPDALKTGCEKCSEKQRNTAERVIKHLMDNRARDWDRLLKKYDPSGEYRKKYEKTFKSN</sequence>
<reference evidence="2" key="2">
    <citation type="submission" date="2017-10" db="EMBL/GenBank/DDBJ databases">
        <title>Ladona fulva Genome sequencing and assembly.</title>
        <authorList>
            <person name="Murali S."/>
            <person name="Richards S."/>
            <person name="Bandaranaike D."/>
            <person name="Bellair M."/>
            <person name="Blankenburg K."/>
            <person name="Chao H."/>
            <person name="Dinh H."/>
            <person name="Doddapaneni H."/>
            <person name="Dugan-Rocha S."/>
            <person name="Elkadiri S."/>
            <person name="Gnanaolivu R."/>
            <person name="Hernandez B."/>
            <person name="Skinner E."/>
            <person name="Javaid M."/>
            <person name="Lee S."/>
            <person name="Li M."/>
            <person name="Ming W."/>
            <person name="Munidasa M."/>
            <person name="Muniz J."/>
            <person name="Nguyen L."/>
            <person name="Hughes D."/>
            <person name="Osuji N."/>
            <person name="Pu L.-L."/>
            <person name="Puazo M."/>
            <person name="Qu C."/>
            <person name="Quiroz J."/>
            <person name="Raj R."/>
            <person name="Weissenberger G."/>
            <person name="Xin Y."/>
            <person name="Zou X."/>
            <person name="Han Y."/>
            <person name="Worley K."/>
            <person name="Muzny D."/>
            <person name="Gibbs R."/>
        </authorList>
    </citation>
    <scope>NUCLEOTIDE SEQUENCE</scope>
    <source>
        <strain evidence="2">Sampled in the wild</strain>
    </source>
</reference>
<dbReference type="InterPro" id="IPR005055">
    <property type="entry name" value="A10/PebIII"/>
</dbReference>
<dbReference type="PANTHER" id="PTHR11257:SF13">
    <property type="entry name" value="GEO07322P1"/>
    <property type="match status" value="1"/>
</dbReference>
<evidence type="ECO:0000313" key="3">
    <source>
        <dbReference type="Proteomes" id="UP000792457"/>
    </source>
</evidence>
<comment type="caution">
    <text evidence="2">The sequence shown here is derived from an EMBL/GenBank/DDBJ whole genome shotgun (WGS) entry which is preliminary data.</text>
</comment>
<keyword evidence="3" id="KW-1185">Reference proteome</keyword>
<dbReference type="PANTHER" id="PTHR11257">
    <property type="entry name" value="CHEMOSENSORY PROTEIN-RELATED"/>
    <property type="match status" value="1"/>
</dbReference>
<feature type="signal peptide" evidence="1">
    <location>
        <begin position="1"/>
        <end position="22"/>
    </location>
</feature>
<organism evidence="2 3">
    <name type="scientific">Ladona fulva</name>
    <name type="common">Scarce chaser dragonfly</name>
    <name type="synonym">Libellula fulva</name>
    <dbReference type="NCBI Taxonomy" id="123851"/>
    <lineage>
        <taxon>Eukaryota</taxon>
        <taxon>Metazoa</taxon>
        <taxon>Ecdysozoa</taxon>
        <taxon>Arthropoda</taxon>
        <taxon>Hexapoda</taxon>
        <taxon>Insecta</taxon>
        <taxon>Pterygota</taxon>
        <taxon>Palaeoptera</taxon>
        <taxon>Odonata</taxon>
        <taxon>Epiprocta</taxon>
        <taxon>Anisoptera</taxon>
        <taxon>Libelluloidea</taxon>
        <taxon>Libellulidae</taxon>
        <taxon>Ladona</taxon>
    </lineage>
</organism>